<dbReference type="Proteomes" id="UP001221757">
    <property type="component" value="Unassembled WGS sequence"/>
</dbReference>
<dbReference type="Gene3D" id="3.40.50.1240">
    <property type="entry name" value="Phosphoglycerate mutase-like"/>
    <property type="match status" value="1"/>
</dbReference>
<dbReference type="EMBL" id="JARKIE010000064">
    <property type="protein sequence ID" value="KAJ7690473.1"/>
    <property type="molecule type" value="Genomic_DNA"/>
</dbReference>
<evidence type="ECO:0000313" key="1">
    <source>
        <dbReference type="EMBL" id="KAJ7690473.1"/>
    </source>
</evidence>
<accession>A0AAD7DFY6</accession>
<proteinExistence type="predicted"/>
<dbReference type="SUPFAM" id="SSF53254">
    <property type="entry name" value="Phosphoglycerate mutase-like"/>
    <property type="match status" value="1"/>
</dbReference>
<comment type="caution">
    <text evidence="1">The sequence shown here is derived from an EMBL/GenBank/DDBJ whole genome shotgun (WGS) entry which is preliminary data.</text>
</comment>
<sequence>MPIFIYIDTNVSVDRSSTENGRGTLHAVLPLHLHRNLAGLASGIFLVCSPSVRPSQTPRAHLDEPVFISQVDGSHTAASRGLFPPSPKNKITRANETVVVAPLGGYQYVAMETVEPGNDRSMESWTDCPAFQKHVASFHGSDAFETKAEEASSFLKNVQDYVFGCPTTLENIWNIHDFINTQLTYNQTYAYRLPPSYLDRARRVFSDAEANGIGNIAGRTMLHTILTSLERIASNENPLQLMAVQTSYQPFISLFHQTDIVKDPIPS</sequence>
<reference evidence="1" key="1">
    <citation type="submission" date="2023-03" db="EMBL/GenBank/DDBJ databases">
        <title>Massive genome expansion in bonnet fungi (Mycena s.s.) driven by repeated elements and novel gene families across ecological guilds.</title>
        <authorList>
            <consortium name="Lawrence Berkeley National Laboratory"/>
            <person name="Harder C.B."/>
            <person name="Miyauchi S."/>
            <person name="Viragh M."/>
            <person name="Kuo A."/>
            <person name="Thoen E."/>
            <person name="Andreopoulos B."/>
            <person name="Lu D."/>
            <person name="Skrede I."/>
            <person name="Drula E."/>
            <person name="Henrissat B."/>
            <person name="Morin E."/>
            <person name="Kohler A."/>
            <person name="Barry K."/>
            <person name="LaButti K."/>
            <person name="Morin E."/>
            <person name="Salamov A."/>
            <person name="Lipzen A."/>
            <person name="Mereny Z."/>
            <person name="Hegedus B."/>
            <person name="Baldrian P."/>
            <person name="Stursova M."/>
            <person name="Weitz H."/>
            <person name="Taylor A."/>
            <person name="Grigoriev I.V."/>
            <person name="Nagy L.G."/>
            <person name="Martin F."/>
            <person name="Kauserud H."/>
        </authorList>
    </citation>
    <scope>NUCLEOTIDE SEQUENCE</scope>
    <source>
        <strain evidence="1">CBHHK067</strain>
    </source>
</reference>
<dbReference type="InterPro" id="IPR029033">
    <property type="entry name" value="His_PPase_superfam"/>
</dbReference>
<organism evidence="1 2">
    <name type="scientific">Mycena rosella</name>
    <name type="common">Pink bonnet</name>
    <name type="synonym">Agaricus rosellus</name>
    <dbReference type="NCBI Taxonomy" id="1033263"/>
    <lineage>
        <taxon>Eukaryota</taxon>
        <taxon>Fungi</taxon>
        <taxon>Dikarya</taxon>
        <taxon>Basidiomycota</taxon>
        <taxon>Agaricomycotina</taxon>
        <taxon>Agaricomycetes</taxon>
        <taxon>Agaricomycetidae</taxon>
        <taxon>Agaricales</taxon>
        <taxon>Marasmiineae</taxon>
        <taxon>Mycenaceae</taxon>
        <taxon>Mycena</taxon>
    </lineage>
</organism>
<evidence type="ECO:0000313" key="2">
    <source>
        <dbReference type="Proteomes" id="UP001221757"/>
    </source>
</evidence>
<dbReference type="AlphaFoldDB" id="A0AAD7DFY6"/>
<keyword evidence="2" id="KW-1185">Reference proteome</keyword>
<gene>
    <name evidence="1" type="ORF">B0H17DRAFT_1201609</name>
</gene>
<protein>
    <submittedName>
        <fullName evidence="1">Uncharacterized protein</fullName>
    </submittedName>
</protein>
<name>A0AAD7DFY6_MYCRO</name>